<protein>
    <submittedName>
        <fullName evidence="1">Uncharacterized protein</fullName>
    </submittedName>
</protein>
<proteinExistence type="predicted"/>
<comment type="caution">
    <text evidence="1">The sequence shown here is derived from an EMBL/GenBank/DDBJ whole genome shotgun (WGS) entry which is preliminary data.</text>
</comment>
<keyword evidence="2" id="KW-1185">Reference proteome</keyword>
<evidence type="ECO:0000313" key="2">
    <source>
        <dbReference type="Proteomes" id="UP000299102"/>
    </source>
</evidence>
<gene>
    <name evidence="1" type="ORF">EVAR_83417_1</name>
</gene>
<organism evidence="1 2">
    <name type="scientific">Eumeta variegata</name>
    <name type="common">Bagworm moth</name>
    <name type="synonym">Eumeta japonica</name>
    <dbReference type="NCBI Taxonomy" id="151549"/>
    <lineage>
        <taxon>Eukaryota</taxon>
        <taxon>Metazoa</taxon>
        <taxon>Ecdysozoa</taxon>
        <taxon>Arthropoda</taxon>
        <taxon>Hexapoda</taxon>
        <taxon>Insecta</taxon>
        <taxon>Pterygota</taxon>
        <taxon>Neoptera</taxon>
        <taxon>Endopterygota</taxon>
        <taxon>Lepidoptera</taxon>
        <taxon>Glossata</taxon>
        <taxon>Ditrysia</taxon>
        <taxon>Tineoidea</taxon>
        <taxon>Psychidae</taxon>
        <taxon>Oiketicinae</taxon>
        <taxon>Eumeta</taxon>
    </lineage>
</organism>
<reference evidence="1 2" key="1">
    <citation type="journal article" date="2019" name="Commun. Biol.">
        <title>The bagworm genome reveals a unique fibroin gene that provides high tensile strength.</title>
        <authorList>
            <person name="Kono N."/>
            <person name="Nakamura H."/>
            <person name="Ohtoshi R."/>
            <person name="Tomita M."/>
            <person name="Numata K."/>
            <person name="Arakawa K."/>
        </authorList>
    </citation>
    <scope>NUCLEOTIDE SEQUENCE [LARGE SCALE GENOMIC DNA]</scope>
</reference>
<evidence type="ECO:0000313" key="1">
    <source>
        <dbReference type="EMBL" id="GBP19104.1"/>
    </source>
</evidence>
<dbReference type="AlphaFoldDB" id="A0A4C1TZ61"/>
<name>A0A4C1TZ61_EUMVA</name>
<dbReference type="EMBL" id="BGZK01000104">
    <property type="protein sequence ID" value="GBP19104.1"/>
    <property type="molecule type" value="Genomic_DNA"/>
</dbReference>
<dbReference type="Proteomes" id="UP000299102">
    <property type="component" value="Unassembled WGS sequence"/>
</dbReference>
<accession>A0A4C1TZ61</accession>
<sequence>MRVVIPATGQRERWQRVASNIPTQEGERKKNTKETRIDIENESNVGMRAIARLKKGHTIGVQDEIASGLTVKSKLKLKLAEISKCLTSICNLKAVRCPSSTTGESVPGAACPLAECADKRVPRHHKYSSGGNRGSSVGRYRSWRPLLRAC</sequence>